<name>A0ACB9Z7P4_9PEZI</name>
<organism evidence="1 2">
    <name type="scientific">Hypoxylon rubiginosum</name>
    <dbReference type="NCBI Taxonomy" id="110542"/>
    <lineage>
        <taxon>Eukaryota</taxon>
        <taxon>Fungi</taxon>
        <taxon>Dikarya</taxon>
        <taxon>Ascomycota</taxon>
        <taxon>Pezizomycotina</taxon>
        <taxon>Sordariomycetes</taxon>
        <taxon>Xylariomycetidae</taxon>
        <taxon>Xylariales</taxon>
        <taxon>Hypoxylaceae</taxon>
        <taxon>Hypoxylon</taxon>
    </lineage>
</organism>
<gene>
    <name evidence="1" type="ORF">F4820DRAFT_412911</name>
</gene>
<protein>
    <submittedName>
        <fullName evidence="1">Uncharacterized protein</fullName>
    </submittedName>
</protein>
<accession>A0ACB9Z7P4</accession>
<keyword evidence="2" id="KW-1185">Reference proteome</keyword>
<reference evidence="1 2" key="1">
    <citation type="journal article" date="2022" name="New Phytol.">
        <title>Ecological generalism drives hyperdiversity of secondary metabolite gene clusters in xylarialean endophytes.</title>
        <authorList>
            <person name="Franco M.E.E."/>
            <person name="Wisecaver J.H."/>
            <person name="Arnold A.E."/>
            <person name="Ju Y.M."/>
            <person name="Slot J.C."/>
            <person name="Ahrendt S."/>
            <person name="Moore L.P."/>
            <person name="Eastman K.E."/>
            <person name="Scott K."/>
            <person name="Konkel Z."/>
            <person name="Mondo S.J."/>
            <person name="Kuo A."/>
            <person name="Hayes R.D."/>
            <person name="Haridas S."/>
            <person name="Andreopoulos B."/>
            <person name="Riley R."/>
            <person name="LaButti K."/>
            <person name="Pangilinan J."/>
            <person name="Lipzen A."/>
            <person name="Amirebrahimi M."/>
            <person name="Yan J."/>
            <person name="Adam C."/>
            <person name="Keymanesh K."/>
            <person name="Ng V."/>
            <person name="Louie K."/>
            <person name="Northen T."/>
            <person name="Drula E."/>
            <person name="Henrissat B."/>
            <person name="Hsieh H.M."/>
            <person name="Youens-Clark K."/>
            <person name="Lutzoni F."/>
            <person name="Miadlikowska J."/>
            <person name="Eastwood D.C."/>
            <person name="Hamelin R.C."/>
            <person name="Grigoriev I.V."/>
            <person name="U'Ren J.M."/>
        </authorList>
    </citation>
    <scope>NUCLEOTIDE SEQUENCE [LARGE SCALE GENOMIC DNA]</scope>
    <source>
        <strain evidence="1 2">CBS 119005</strain>
    </source>
</reference>
<dbReference type="EMBL" id="MU393445">
    <property type="protein sequence ID" value="KAI4867638.1"/>
    <property type="molecule type" value="Genomic_DNA"/>
</dbReference>
<proteinExistence type="predicted"/>
<evidence type="ECO:0000313" key="2">
    <source>
        <dbReference type="Proteomes" id="UP001497700"/>
    </source>
</evidence>
<comment type="caution">
    <text evidence="1">The sequence shown here is derived from an EMBL/GenBank/DDBJ whole genome shotgun (WGS) entry which is preliminary data.</text>
</comment>
<sequence length="827" mass="94222">MAFDADIDIDKNSRTWQDAVQSFLESLGPTERAAFRAPASPDDCMAVLLATQRRKTKLTRILDLMKPAIDPLKRFESAIDVIVQVNAGIASPIWGPLRIVVTLSADHFRTLESIAMIIHRIISSLQRFSKYEELFEKNRLVQDAIGALYCDYLDFCVRVTRFYSSSFRSFFASFDRDFRDISDSIQLHSQNADWAAHAAHIEETQREIEKARAERQVHERGNIQRWLSPATVDDDLQRHLSEYLPGSCDELLASEQFQSFISSDDLNRPHIVLQGLPGSGKTTAAAFMVDYLQKQGVEVLYFFFKASDVEKCATISCLRTVLAQLIRLEERLYDLVEPVYHASGRAIADSLSEVQRALSIALDNSRANRIFVIFDALDESSNSEEVLRWIASQGGSVGRQLRSISTTRPSLSFHSVSSDVCWTFIRLEGFENDSIKRYIRSRVQNNPIISGTDIGRRVTDFIALAAKGLWLYARLMMDDIDRLPSVGQIQKQLKVLPKGFTELYTKIIRTTEADFNAIELKLAQQLHLWIDVTDYLPNSIWGGGWLTNDMLELIFQYANDGEAVYDPARQVSRVSGPLLEVLNADMKSIGLPVFEVDFIHHTAAQYLRESSNLPAAQLPLTLRPRRLRHLHRAAVAIWYYTECAQSEILLKDLREKEGGYTHSMINYFEMAYGLWNALKLGEFPEIHDPEEARETEIVLRKLTDFISTPACLRWIESAILINYRGRFPHLLWNAVAAWEAAKKVEHHQFAPFVAFSKARMRFCHHYVFVLAATGVGRDSAPAELLTIDQKEFLQDELAQGILRLGNQWRCLVSLNSYDEDLELPELP</sequence>
<dbReference type="Proteomes" id="UP001497700">
    <property type="component" value="Unassembled WGS sequence"/>
</dbReference>
<evidence type="ECO:0000313" key="1">
    <source>
        <dbReference type="EMBL" id="KAI4867638.1"/>
    </source>
</evidence>